<dbReference type="Proteomes" id="UP000680670">
    <property type="component" value="Unassembled WGS sequence"/>
</dbReference>
<sequence length="51" mass="6032">MKLNWHLFEIKLVKEASLIIGGANCSTLLSDYRKHYDSVLWIDKNKTYVYI</sequence>
<comment type="caution">
    <text evidence="1">The sequence shown here is derived from an EMBL/GenBank/DDBJ whole genome shotgun (WGS) entry which is preliminary data.</text>
</comment>
<protein>
    <submittedName>
        <fullName evidence="1">Uncharacterized protein</fullName>
    </submittedName>
</protein>
<gene>
    <name evidence="1" type="ORF">J6TS1_32990</name>
</gene>
<evidence type="ECO:0000313" key="2">
    <source>
        <dbReference type="Proteomes" id="UP000680670"/>
    </source>
</evidence>
<proteinExistence type="predicted"/>
<accession>A0ABQ4KZM5</accession>
<name>A0ABQ4KZM5_SIMTE</name>
<dbReference type="EMBL" id="BORJ01000009">
    <property type="protein sequence ID" value="GIN97429.1"/>
    <property type="molecule type" value="Genomic_DNA"/>
</dbReference>
<organism evidence="1 2">
    <name type="scientific">Siminovitchia terrae</name>
    <name type="common">Bacillus terrae</name>
    <dbReference type="NCBI Taxonomy" id="1914933"/>
    <lineage>
        <taxon>Bacteria</taxon>
        <taxon>Bacillati</taxon>
        <taxon>Bacillota</taxon>
        <taxon>Bacilli</taxon>
        <taxon>Bacillales</taxon>
        <taxon>Bacillaceae</taxon>
        <taxon>Siminovitchia</taxon>
    </lineage>
</organism>
<reference evidence="1 2" key="1">
    <citation type="submission" date="2021-03" db="EMBL/GenBank/DDBJ databases">
        <title>Antimicrobial resistance genes in bacteria isolated from Japanese honey, and their potential for conferring macrolide and lincosamide resistance in the American foulbrood pathogen Paenibacillus larvae.</title>
        <authorList>
            <person name="Okamoto M."/>
            <person name="Kumagai M."/>
            <person name="Kanamori H."/>
            <person name="Takamatsu D."/>
        </authorList>
    </citation>
    <scope>NUCLEOTIDE SEQUENCE [LARGE SCALE GENOMIC DNA]</scope>
    <source>
        <strain evidence="1 2">J6TS1</strain>
    </source>
</reference>
<evidence type="ECO:0000313" key="1">
    <source>
        <dbReference type="EMBL" id="GIN97429.1"/>
    </source>
</evidence>
<keyword evidence="2" id="KW-1185">Reference proteome</keyword>